<dbReference type="InParanoid" id="A0A286UC73"/>
<gene>
    <name evidence="2" type="ORF">PNOK_0718800</name>
</gene>
<evidence type="ECO:0000313" key="2">
    <source>
        <dbReference type="EMBL" id="PAV17124.1"/>
    </source>
</evidence>
<dbReference type="Proteomes" id="UP000217199">
    <property type="component" value="Unassembled WGS sequence"/>
</dbReference>
<feature type="region of interest" description="Disordered" evidence="1">
    <location>
        <begin position="16"/>
        <end position="48"/>
    </location>
</feature>
<evidence type="ECO:0000256" key="1">
    <source>
        <dbReference type="SAM" id="MobiDB-lite"/>
    </source>
</evidence>
<dbReference type="AlphaFoldDB" id="A0A286UC73"/>
<keyword evidence="3" id="KW-1185">Reference proteome</keyword>
<feature type="compositionally biased region" description="Low complexity" evidence="1">
    <location>
        <begin position="39"/>
        <end position="48"/>
    </location>
</feature>
<dbReference type="EMBL" id="NBII01000007">
    <property type="protein sequence ID" value="PAV17124.1"/>
    <property type="molecule type" value="Genomic_DNA"/>
</dbReference>
<reference evidence="2 3" key="1">
    <citation type="journal article" date="2017" name="Mol. Ecol.">
        <title>Comparative and population genomic landscape of Phellinus noxius: A hypervariable fungus causing root rot in trees.</title>
        <authorList>
            <person name="Chung C.L."/>
            <person name="Lee T.J."/>
            <person name="Akiba M."/>
            <person name="Lee H.H."/>
            <person name="Kuo T.H."/>
            <person name="Liu D."/>
            <person name="Ke H.M."/>
            <person name="Yokoi T."/>
            <person name="Roa M.B."/>
            <person name="Lu M.J."/>
            <person name="Chang Y.Y."/>
            <person name="Ann P.J."/>
            <person name="Tsai J.N."/>
            <person name="Chen C.Y."/>
            <person name="Tzean S.S."/>
            <person name="Ota Y."/>
            <person name="Hattori T."/>
            <person name="Sahashi N."/>
            <person name="Liou R.F."/>
            <person name="Kikuchi T."/>
            <person name="Tsai I.J."/>
        </authorList>
    </citation>
    <scope>NUCLEOTIDE SEQUENCE [LARGE SCALE GENOMIC DNA]</scope>
    <source>
        <strain evidence="2 3">FFPRI411160</strain>
    </source>
</reference>
<proteinExistence type="predicted"/>
<accession>A0A286UC73</accession>
<comment type="caution">
    <text evidence="2">The sequence shown here is derived from an EMBL/GenBank/DDBJ whole genome shotgun (WGS) entry which is preliminary data.</text>
</comment>
<feature type="compositionally biased region" description="Polar residues" evidence="1">
    <location>
        <begin position="17"/>
        <end position="26"/>
    </location>
</feature>
<name>A0A286UC73_9AGAM</name>
<protein>
    <submittedName>
        <fullName evidence="2">Uncharacterized protein</fullName>
    </submittedName>
</protein>
<evidence type="ECO:0000313" key="3">
    <source>
        <dbReference type="Proteomes" id="UP000217199"/>
    </source>
</evidence>
<organism evidence="2 3">
    <name type="scientific">Pyrrhoderma noxium</name>
    <dbReference type="NCBI Taxonomy" id="2282107"/>
    <lineage>
        <taxon>Eukaryota</taxon>
        <taxon>Fungi</taxon>
        <taxon>Dikarya</taxon>
        <taxon>Basidiomycota</taxon>
        <taxon>Agaricomycotina</taxon>
        <taxon>Agaricomycetes</taxon>
        <taxon>Hymenochaetales</taxon>
        <taxon>Hymenochaetaceae</taxon>
        <taxon>Pyrrhoderma</taxon>
    </lineage>
</organism>
<dbReference type="OrthoDB" id="3246872at2759"/>
<sequence>MSTSTPASALAIFLNGNDMSSSNPLPSTHARHRERRNSDTSVYSSTYSDSDTLYTRTTKTARSSLSSTTTKRHSNVEFGSFKFKDKGEEEDRDKSARYSLSSSYLLSLTSLPEEQAQGRGAMGILFKSLTFLKVLPQISSARAELGAVMSGSRPGSWYGSGNGGGTETVSSLSKQRKVMDDLLELTRDDLPHHMRRSALKLIDFSFSNLVRDIFTGFAQKQFLLALRELCSDELPYEIRKIGFEEFIYMIEAAASFGRKNFALRHEDCRIILHILRTSVQVSLSFAACAHVYIVCKVYRDSKHDSKSELKSGDFQYSHPISEDELREVCYKLVELTCDDSPTQIRRDALDWLWRLENIRCSDLTTQERGELWKNLFDLRGKDNERRDNEEFEPMSTLTRLWWFSILKSWAPDLIHDDRKKDIGKELFIATRETEPIELRTRGFELIALFSNLPVWKDMYDHGTWRQISDEFIDFCMRDATRVDKNNIMTRTQLLLMESTSSNSSRLLNETGTEEMSKETQLISKKQNRTSIGFIREIQRKQILDVAALAASQTVKRNCGPDSISTVEASMENLAVFTLPGESVLVMKDQQEILYQRIFEFSKLEATRPIAVQAMYVLMTIQEWISKTSFALGPPC</sequence>